<dbReference type="GO" id="GO:0004672">
    <property type="term" value="F:protein kinase activity"/>
    <property type="evidence" value="ECO:0007669"/>
    <property type="project" value="InterPro"/>
</dbReference>
<dbReference type="SUPFAM" id="SSF56112">
    <property type="entry name" value="Protein kinase-like (PK-like)"/>
    <property type="match status" value="1"/>
</dbReference>
<dbReference type="Pfam" id="PF00069">
    <property type="entry name" value="Pkinase"/>
    <property type="match status" value="1"/>
</dbReference>
<dbReference type="PANTHER" id="PTHR45707:SF76">
    <property type="entry name" value="PROTEIN KINASE DOMAIN-CONTAINING PROTEIN"/>
    <property type="match status" value="1"/>
</dbReference>
<dbReference type="InterPro" id="IPR011009">
    <property type="entry name" value="Kinase-like_dom_sf"/>
</dbReference>
<dbReference type="Gene3D" id="1.10.510.10">
    <property type="entry name" value="Transferase(Phosphotransferase) domain 1"/>
    <property type="match status" value="1"/>
</dbReference>
<evidence type="ECO:0000256" key="1">
    <source>
        <dbReference type="SAM" id="Phobius"/>
    </source>
</evidence>
<dbReference type="PROSITE" id="PS50011">
    <property type="entry name" value="PROTEIN_KINASE_DOM"/>
    <property type="match status" value="1"/>
</dbReference>
<organism evidence="3 4">
    <name type="scientific">Miscanthus lutarioriparius</name>
    <dbReference type="NCBI Taxonomy" id="422564"/>
    <lineage>
        <taxon>Eukaryota</taxon>
        <taxon>Viridiplantae</taxon>
        <taxon>Streptophyta</taxon>
        <taxon>Embryophyta</taxon>
        <taxon>Tracheophyta</taxon>
        <taxon>Spermatophyta</taxon>
        <taxon>Magnoliopsida</taxon>
        <taxon>Liliopsida</taxon>
        <taxon>Poales</taxon>
        <taxon>Poaceae</taxon>
        <taxon>PACMAD clade</taxon>
        <taxon>Panicoideae</taxon>
        <taxon>Andropogonodae</taxon>
        <taxon>Andropogoneae</taxon>
        <taxon>Saccharinae</taxon>
        <taxon>Miscanthus</taxon>
    </lineage>
</organism>
<comment type="caution">
    <text evidence="3">The sequence shown here is derived from an EMBL/GenBank/DDBJ whole genome shotgun (WGS) entry which is preliminary data.</text>
</comment>
<keyword evidence="1" id="KW-0812">Transmembrane</keyword>
<keyword evidence="4" id="KW-1185">Reference proteome</keyword>
<dbReference type="InterPro" id="IPR000719">
    <property type="entry name" value="Prot_kinase_dom"/>
</dbReference>
<dbReference type="OrthoDB" id="664025at2759"/>
<feature type="domain" description="Protein kinase" evidence="2">
    <location>
        <begin position="1"/>
        <end position="143"/>
    </location>
</feature>
<dbReference type="GO" id="GO:0005524">
    <property type="term" value="F:ATP binding"/>
    <property type="evidence" value="ECO:0007669"/>
    <property type="project" value="InterPro"/>
</dbReference>
<keyword evidence="1" id="KW-1133">Transmembrane helix</keyword>
<dbReference type="Proteomes" id="UP000604825">
    <property type="component" value="Unassembled WGS sequence"/>
</dbReference>
<dbReference type="InterPro" id="IPR046349">
    <property type="entry name" value="C1-like_sf"/>
</dbReference>
<evidence type="ECO:0000313" key="3">
    <source>
        <dbReference type="EMBL" id="CAD6254208.1"/>
    </source>
</evidence>
<reference evidence="3" key="1">
    <citation type="submission" date="2020-10" db="EMBL/GenBank/DDBJ databases">
        <authorList>
            <person name="Han B."/>
            <person name="Lu T."/>
            <person name="Zhao Q."/>
            <person name="Huang X."/>
            <person name="Zhao Y."/>
        </authorList>
    </citation>
    <scope>NUCLEOTIDE SEQUENCE</scope>
</reference>
<evidence type="ECO:0000259" key="2">
    <source>
        <dbReference type="PROSITE" id="PS50011"/>
    </source>
</evidence>
<proteinExistence type="predicted"/>
<feature type="transmembrane region" description="Helical" evidence="1">
    <location>
        <begin position="343"/>
        <end position="364"/>
    </location>
</feature>
<dbReference type="PANTHER" id="PTHR45707">
    <property type="entry name" value="C2 CALCIUM/LIPID-BINDING PLANT PHOSPHORIBOSYLTRANSFERASE FAMILY PROTEIN"/>
    <property type="match status" value="1"/>
</dbReference>
<name>A0A811Q574_9POAL</name>
<dbReference type="SUPFAM" id="SSF57889">
    <property type="entry name" value="Cysteine-rich domain"/>
    <property type="match status" value="1"/>
</dbReference>
<dbReference type="EMBL" id="CAJGYO010000009">
    <property type="protein sequence ID" value="CAD6254208.1"/>
    <property type="molecule type" value="Genomic_DNA"/>
</dbReference>
<dbReference type="AlphaFoldDB" id="A0A811Q574"/>
<evidence type="ECO:0000313" key="4">
    <source>
        <dbReference type="Proteomes" id="UP000604825"/>
    </source>
</evidence>
<accession>A0A811Q574</accession>
<keyword evidence="1" id="KW-0472">Membrane</keyword>
<gene>
    <name evidence="3" type="ORF">NCGR_LOCUS37814</name>
</gene>
<protein>
    <recommendedName>
        <fullName evidence="2">Protein kinase domain-containing protein</fullName>
    </recommendedName>
</protein>
<sequence length="366" mass="42321">MRYIRFTTDIAKDIQDILKSIHAKYHCLTGTIGYLPPEFINYQVISKEYDIYSLGVVVTKIVTGTTGYSDVADMGAQEFAEHVHENWKKYLQEIPNYASLEVDCKQVKRCIEIARRCMENDPHKRPKVKDIVSQLDEIEMENFKLDESAVMEQGLPMIVTVRAQSRLFSYFLRRAIWDDPLLGLHLHVLVHPLFGYGKFEFRFLHEAPSPVERRICDACGEPTRGYVYHCSEQDHDLHQCWASLPVRFLQDGRAFDLHRRASRPCAFCPDNEGRRRRFWAYLCYVDGDAVDLHVACLKESELKETARRSWEAYYRKQDVGDGAMNFDSMLENMFSSSIGFHKFGKIAGTLASFITALVFGNLIVKM</sequence>